<dbReference type="EMBL" id="GG664384">
    <property type="protein sequence ID" value="KNC37102.1"/>
    <property type="molecule type" value="Genomic_DNA"/>
</dbReference>
<feature type="compositionally biased region" description="Basic and acidic residues" evidence="1">
    <location>
        <begin position="526"/>
        <end position="552"/>
    </location>
</feature>
<dbReference type="Proteomes" id="UP000054566">
    <property type="component" value="Unassembled WGS sequence"/>
</dbReference>
<feature type="compositionally biased region" description="Basic residues" evidence="1">
    <location>
        <begin position="206"/>
        <end position="216"/>
    </location>
</feature>
<sequence>MITNNYKKHKKLCLSIHHNKGPISGRRHNNYYGYNKYKNYYNYYKLYNYNKMTNDEYEEMQDVENIGGVGGSGGPCYRNMSSLNDVYSKGRYKYKYAEQKRCKNLPREKKTNHTSDDSSISNKKNNNDKKKIIKILKRPTEEEIKKEMKINNKEQKSNDNKKDEKSNNGKCEDKDNSELKQMLKEGEAHSERYPGMDYEQGDKKKEQQKRKKKKEKKKEGSQDIEEKEDKQKKERKEKKLKKKAKEEKSKKDNKTITKAKKSKDQFKFSSTQELFNLLLKDVKKEEDFLEAINESKEKEEKKEGVETNAKEKRSVIDKISSRIGKLNNKYEANKAVGEMRKKNDMYVKCKESERMIKNKNIINTPSGNSSNNNNNNSKKKNCEDDDVGRTSADVYPKGCMSHVNNLLNSNGNNSTYHNLVDNKENIDKIYVDAMSNHHNNMNVNNFAHVMNMACNNNSCDKKDGNVDEHSNVRIHGKVVSSNNMRKGGDNNNDDSNNITIGNNDVMRNGKKDAMWKEYVLLKNKKKTDVEDYEEPRKKNAIEGKRLEQKHETGSGVTKEEEEGEK</sequence>
<protein>
    <submittedName>
        <fullName evidence="2">Uncharacterized protein</fullName>
    </submittedName>
</protein>
<feature type="compositionally biased region" description="Basic and acidic residues" evidence="1">
    <location>
        <begin position="244"/>
        <end position="255"/>
    </location>
</feature>
<feature type="region of interest" description="Disordered" evidence="1">
    <location>
        <begin position="524"/>
        <end position="565"/>
    </location>
</feature>
<evidence type="ECO:0000256" key="1">
    <source>
        <dbReference type="SAM" id="MobiDB-lite"/>
    </source>
</evidence>
<reference evidence="3" key="1">
    <citation type="submission" date="2015-07" db="EMBL/GenBank/DDBJ databases">
        <title>Annotation of Plasmodium falciparum RAJ116.</title>
        <authorList>
            <consortium name="The Broad Institute Genome Sequencing Platform"/>
            <person name="Volkman S.K."/>
            <person name="Neafsey D.E."/>
            <person name="Dash A.P."/>
            <person name="Chitnis C.E."/>
            <person name="Hartl D.L."/>
            <person name="Young S.K."/>
            <person name="Zeng Q."/>
            <person name="Koehrsen M."/>
            <person name="Alvarado L."/>
            <person name="Berlin A."/>
            <person name="Borenstein D."/>
            <person name="Chapman S.B."/>
            <person name="Chen Z."/>
            <person name="Engels R."/>
            <person name="Freedman E."/>
            <person name="Gellesch M."/>
            <person name="Goldberg J."/>
            <person name="Griggs A."/>
            <person name="Gujja S."/>
            <person name="Heilman E.R."/>
            <person name="Heiman D.I."/>
            <person name="Howarth C."/>
            <person name="Jen D."/>
            <person name="Larson L."/>
            <person name="Mehta T."/>
            <person name="Neiman D."/>
            <person name="Park D."/>
            <person name="Pearson M."/>
            <person name="Roberts A."/>
            <person name="Saif S."/>
            <person name="Shea T."/>
            <person name="Shenoy N."/>
            <person name="Sisk P."/>
            <person name="Stolte C."/>
            <person name="Sykes S."/>
            <person name="Walk T."/>
            <person name="White J."/>
            <person name="Yandava C."/>
            <person name="Haas B."/>
            <person name="Henn M.R."/>
            <person name="Nusbaum C."/>
            <person name="Birren B."/>
        </authorList>
    </citation>
    <scope>NUCLEOTIDE SEQUENCE [LARGE SCALE GENOMIC DNA]</scope>
    <source>
        <strain evidence="3">RAJ116</strain>
    </source>
</reference>
<feature type="compositionally biased region" description="Basic and acidic residues" evidence="1">
    <location>
        <begin position="138"/>
        <end position="205"/>
    </location>
</feature>
<organism evidence="2 3">
    <name type="scientific">Plasmodium falciparum RAJ116</name>
    <dbReference type="NCBI Taxonomy" id="580058"/>
    <lineage>
        <taxon>Eukaryota</taxon>
        <taxon>Sar</taxon>
        <taxon>Alveolata</taxon>
        <taxon>Apicomplexa</taxon>
        <taxon>Aconoidasida</taxon>
        <taxon>Haemosporida</taxon>
        <taxon>Plasmodiidae</taxon>
        <taxon>Plasmodium</taxon>
        <taxon>Plasmodium (Laverania)</taxon>
    </lineage>
</organism>
<reference evidence="3" key="2">
    <citation type="submission" date="2015-07" db="EMBL/GenBank/DDBJ databases">
        <title>The genome sequence of Plasmodium falciparum RAJ116.</title>
        <authorList>
            <consortium name="The Broad Institute Genome Sequencing Platform"/>
            <person name="Volkman S.K."/>
            <person name="Neafsey D.E."/>
            <person name="Dash A.P."/>
            <person name="Chitnis C.E."/>
            <person name="Hartl D.L."/>
            <person name="Young S.K."/>
            <person name="Kodira C.D."/>
            <person name="Zeng Q."/>
            <person name="Koehrsen M."/>
            <person name="Godfrey P."/>
            <person name="Alvarado L."/>
            <person name="Berlin A."/>
            <person name="Borenstein D."/>
            <person name="Chen Z."/>
            <person name="Engels R."/>
            <person name="Freedman E."/>
            <person name="Gellesch M."/>
            <person name="Goldberg J."/>
            <person name="Griggs A."/>
            <person name="Gujja S."/>
            <person name="Heiman D."/>
            <person name="Hepburn T."/>
            <person name="Howarth C."/>
            <person name="Jen D."/>
            <person name="Larson L."/>
            <person name="Lewis B."/>
            <person name="Mehta T."/>
            <person name="Park D."/>
            <person name="Pearson M."/>
            <person name="Roberts A."/>
            <person name="Saif S."/>
            <person name="Shea T."/>
            <person name="Shenoy N."/>
            <person name="Sisk P."/>
            <person name="Stolte C."/>
            <person name="Sykes S."/>
            <person name="Walk T."/>
            <person name="White J."/>
            <person name="Yandava C."/>
            <person name="Wirth D.F."/>
            <person name="Nusbaum C."/>
            <person name="Birren B."/>
        </authorList>
    </citation>
    <scope>NUCLEOTIDE SEQUENCE [LARGE SCALE GENOMIC DNA]</scope>
    <source>
        <strain evidence="3">RAJ116</strain>
    </source>
</reference>
<evidence type="ECO:0000313" key="3">
    <source>
        <dbReference type="Proteomes" id="UP000054566"/>
    </source>
</evidence>
<dbReference type="AlphaFoldDB" id="A0A0L0CXX1"/>
<name>A0A0L0CXX1_PLAFA</name>
<dbReference type="OrthoDB" id="378605at2759"/>
<evidence type="ECO:0000313" key="2">
    <source>
        <dbReference type="EMBL" id="KNC37102.1"/>
    </source>
</evidence>
<accession>A0A0L0CXX1</accession>
<feature type="region of interest" description="Disordered" evidence="1">
    <location>
        <begin position="101"/>
        <end position="265"/>
    </location>
</feature>
<gene>
    <name evidence="2" type="ORF">PFLG_02363</name>
</gene>
<proteinExistence type="predicted"/>
<feature type="compositionally biased region" description="Basic and acidic residues" evidence="1">
    <location>
        <begin position="101"/>
        <end position="116"/>
    </location>
</feature>
<feature type="region of interest" description="Disordered" evidence="1">
    <location>
        <begin position="357"/>
        <end position="388"/>
    </location>
</feature>